<dbReference type="InterPro" id="IPR013713">
    <property type="entry name" value="XPO2_central"/>
</dbReference>
<evidence type="ECO:0000313" key="10">
    <source>
        <dbReference type="Proteomes" id="UP001162131"/>
    </source>
</evidence>
<evidence type="ECO:0000256" key="2">
    <source>
        <dbReference type="ARBA" id="ARBA00004496"/>
    </source>
</evidence>
<evidence type="ECO:0000256" key="3">
    <source>
        <dbReference type="ARBA" id="ARBA00022448"/>
    </source>
</evidence>
<dbReference type="InterPro" id="IPR016024">
    <property type="entry name" value="ARM-type_fold"/>
</dbReference>
<protein>
    <recommendedName>
        <fullName evidence="8">Importin N-terminal domain-containing protein</fullName>
    </recommendedName>
</protein>
<evidence type="ECO:0000256" key="1">
    <source>
        <dbReference type="ARBA" id="ARBA00004123"/>
    </source>
</evidence>
<gene>
    <name evidence="9" type="ORF">BSTOLATCC_MIC22122</name>
</gene>
<evidence type="ECO:0000256" key="5">
    <source>
        <dbReference type="ARBA" id="ARBA00022927"/>
    </source>
</evidence>
<dbReference type="PROSITE" id="PS50166">
    <property type="entry name" value="IMPORTIN_B_NT"/>
    <property type="match status" value="1"/>
</dbReference>
<dbReference type="EMBL" id="CAJZBQ010000021">
    <property type="protein sequence ID" value="CAG9318755.1"/>
    <property type="molecule type" value="Genomic_DNA"/>
</dbReference>
<keyword evidence="4" id="KW-0963">Cytoplasm</keyword>
<reference evidence="9" key="1">
    <citation type="submission" date="2021-09" db="EMBL/GenBank/DDBJ databases">
        <authorList>
            <consortium name="AG Swart"/>
            <person name="Singh M."/>
            <person name="Singh A."/>
            <person name="Seah K."/>
            <person name="Emmerich C."/>
        </authorList>
    </citation>
    <scope>NUCLEOTIDE SEQUENCE</scope>
    <source>
        <strain evidence="9">ATCC30299</strain>
    </source>
</reference>
<feature type="compositionally biased region" description="Acidic residues" evidence="7">
    <location>
        <begin position="908"/>
        <end position="926"/>
    </location>
</feature>
<evidence type="ECO:0000259" key="8">
    <source>
        <dbReference type="PROSITE" id="PS50166"/>
    </source>
</evidence>
<evidence type="ECO:0000256" key="4">
    <source>
        <dbReference type="ARBA" id="ARBA00022490"/>
    </source>
</evidence>
<accession>A0AAU9IXK7</accession>
<dbReference type="AlphaFoldDB" id="A0AAU9IXK7"/>
<dbReference type="GO" id="GO:0005829">
    <property type="term" value="C:cytosol"/>
    <property type="evidence" value="ECO:0007669"/>
    <property type="project" value="TreeGrafter"/>
</dbReference>
<dbReference type="GO" id="GO:0031267">
    <property type="term" value="F:small GTPase binding"/>
    <property type="evidence" value="ECO:0007669"/>
    <property type="project" value="InterPro"/>
</dbReference>
<keyword evidence="3" id="KW-0813">Transport</keyword>
<feature type="domain" description="Importin N-terminal" evidence="8">
    <location>
        <begin position="24"/>
        <end position="95"/>
    </location>
</feature>
<evidence type="ECO:0000256" key="7">
    <source>
        <dbReference type="SAM" id="MobiDB-lite"/>
    </source>
</evidence>
<keyword evidence="10" id="KW-1185">Reference proteome</keyword>
<evidence type="ECO:0000313" key="9">
    <source>
        <dbReference type="EMBL" id="CAG9318755.1"/>
    </source>
</evidence>
<proteinExistence type="predicted"/>
<dbReference type="GO" id="GO:0005635">
    <property type="term" value="C:nuclear envelope"/>
    <property type="evidence" value="ECO:0007669"/>
    <property type="project" value="TreeGrafter"/>
</dbReference>
<keyword evidence="6" id="KW-0539">Nucleus</keyword>
<dbReference type="PANTHER" id="PTHR10997">
    <property type="entry name" value="IMPORTIN-7, 8, 11"/>
    <property type="match status" value="1"/>
</dbReference>
<sequence>MDETLIIQAFATSLTNNNEIRHKAEEYLLSVQSSPGLIPILVKISLSNEHLPIKQNAAIFLKNLTKTWKDSKRDFTLTIEDKNYLKANIMYCLRYSIAEKIRSQFEEIAHNIAKADFPWTEILIQCDEALQSRDADLIHSGLDMIHQIARVYEFVMNERRNNLKVLVSRYFPIIDSLFTHLLGEENENAYKYICLILQIYWVCFYIELPEDQASKESLSSWLTKFKIILDKDLGELENPVENEDEAKIREESPQWACKRWVAQIVHRFFNRYFNLHHLNGHSRAIGEHFQSNWAVPFFESILPLLLKRTAHFIPNIVANYLLKYINQAVKFPVTCEILKAKVTNSNQLIIHLLVTDIIVPYLCRVKTDEELWEENPIEYVRKETDLSRAYYSPKSSAIDLLITLAEKGYLNQFLDYAVRELVSSPQLLKKEALLLAIGSLYQLMKENEAISQNVQNLLLTHVLPEFGSQIGFLRSRAIWMYGQFTNFPYSDPSHQQLVVQKTCQLLQDPELPVRIEAAIALPRLLIWEIAKESVGKEVGTLLNIYKVLMSEIELEELIDALEDIVSRFPKETVPYALDLSEHLTQNFLRISEKDAKDDDGDNAMAAISILNTISKIIDVLEDRNEDLVKISLIVNPILEFCLSSKGSEYFEEALHCLTSLLYYAPSGSLVHLYKYAGYLKLSLLGEGEIKPYGRDHLEEVFSPLANYISKYPQQTLANILVFFDLAIKLLKEDEQEIITGCKIFIAIIENNQGRINQALPQIVQIVWKATNTLSRKVKVIGCEVILVALWNNPIITCQGLQNNNVLVDLLSFCFENVMHFKESMARAHMIVGLGSLLYLGEQLPQIISNNLGIILQKVLTIYKGTLDEKSEFHQENNSQTPTFVDSEQLKQEYSKLLYDYKFSQKTDDSEEDSDEDNYGFSTEPEDLYDSPFESLSLKEFLKAIFTNFGAKNEEVYKGMISKLSEEDIAVLGMIMS</sequence>
<comment type="subcellular location">
    <subcellularLocation>
        <location evidence="2">Cytoplasm</location>
    </subcellularLocation>
    <subcellularLocation>
        <location evidence="1">Nucleus</location>
    </subcellularLocation>
</comment>
<dbReference type="InterPro" id="IPR011989">
    <property type="entry name" value="ARM-like"/>
</dbReference>
<comment type="caution">
    <text evidence="9">The sequence shown here is derived from an EMBL/GenBank/DDBJ whole genome shotgun (WGS) entry which is preliminary data.</text>
</comment>
<dbReference type="PANTHER" id="PTHR10997:SF18">
    <property type="entry name" value="D-IMPORTIN 7_RANBP7"/>
    <property type="match status" value="1"/>
</dbReference>
<dbReference type="GO" id="GO:0006606">
    <property type="term" value="P:protein import into nucleus"/>
    <property type="evidence" value="ECO:0007669"/>
    <property type="project" value="TreeGrafter"/>
</dbReference>
<dbReference type="SUPFAM" id="SSF48371">
    <property type="entry name" value="ARM repeat"/>
    <property type="match status" value="1"/>
</dbReference>
<evidence type="ECO:0000256" key="6">
    <source>
        <dbReference type="ARBA" id="ARBA00023242"/>
    </source>
</evidence>
<feature type="region of interest" description="Disordered" evidence="7">
    <location>
        <begin position="904"/>
        <end position="926"/>
    </location>
</feature>
<keyword evidence="5" id="KW-0653">Protein transport</keyword>
<name>A0AAU9IXK7_9CILI</name>
<dbReference type="Pfam" id="PF08506">
    <property type="entry name" value="Cse1"/>
    <property type="match status" value="1"/>
</dbReference>
<dbReference type="Pfam" id="PF03810">
    <property type="entry name" value="IBN_N"/>
    <property type="match status" value="1"/>
</dbReference>
<dbReference type="Proteomes" id="UP001162131">
    <property type="component" value="Unassembled WGS sequence"/>
</dbReference>
<organism evidence="9 10">
    <name type="scientific">Blepharisma stoltei</name>
    <dbReference type="NCBI Taxonomy" id="1481888"/>
    <lineage>
        <taxon>Eukaryota</taxon>
        <taxon>Sar</taxon>
        <taxon>Alveolata</taxon>
        <taxon>Ciliophora</taxon>
        <taxon>Postciliodesmatophora</taxon>
        <taxon>Heterotrichea</taxon>
        <taxon>Heterotrichida</taxon>
        <taxon>Blepharismidae</taxon>
        <taxon>Blepharisma</taxon>
    </lineage>
</organism>
<dbReference type="Gene3D" id="1.25.10.10">
    <property type="entry name" value="Leucine-rich Repeat Variant"/>
    <property type="match status" value="1"/>
</dbReference>
<dbReference type="InterPro" id="IPR001494">
    <property type="entry name" value="Importin-beta_N"/>
</dbReference>